<evidence type="ECO:0000313" key="4">
    <source>
        <dbReference type="EMBL" id="MFC4852364.1"/>
    </source>
</evidence>
<dbReference type="Gene3D" id="1.20.120.1760">
    <property type="match status" value="1"/>
</dbReference>
<dbReference type="EMBL" id="JBHSIS010000002">
    <property type="protein sequence ID" value="MFC4852364.1"/>
    <property type="molecule type" value="Genomic_DNA"/>
</dbReference>
<dbReference type="Gene3D" id="3.40.720.10">
    <property type="entry name" value="Alkaline Phosphatase, subunit A"/>
    <property type="match status" value="1"/>
</dbReference>
<dbReference type="InterPro" id="IPR048254">
    <property type="entry name" value="CDP_ALCOHOL_P_TRANSF_CS"/>
</dbReference>
<comment type="similarity">
    <text evidence="2">Belongs to the CDP-alcohol phosphatidyltransferase class-I family.</text>
</comment>
<comment type="caution">
    <text evidence="4">The sequence shown here is derived from an EMBL/GenBank/DDBJ whole genome shotgun (WGS) entry which is preliminary data.</text>
</comment>
<proteinExistence type="inferred from homology"/>
<keyword evidence="5" id="KW-1185">Reference proteome</keyword>
<feature type="transmembrane region" description="Helical" evidence="3">
    <location>
        <begin position="28"/>
        <end position="49"/>
    </location>
</feature>
<feature type="transmembrane region" description="Helical" evidence="3">
    <location>
        <begin position="267"/>
        <end position="286"/>
    </location>
</feature>
<keyword evidence="3" id="KW-0472">Membrane</keyword>
<protein>
    <submittedName>
        <fullName evidence="4">CDP-alcohol phosphatidyltransferase family protein</fullName>
    </submittedName>
</protein>
<keyword evidence="3" id="KW-0812">Transmembrane</keyword>
<keyword evidence="3" id="KW-1133">Transmembrane helix</keyword>
<evidence type="ECO:0000313" key="5">
    <source>
        <dbReference type="Proteomes" id="UP001595859"/>
    </source>
</evidence>
<feature type="transmembrane region" description="Helical" evidence="3">
    <location>
        <begin position="383"/>
        <end position="402"/>
    </location>
</feature>
<accession>A0ABV9RUN5</accession>
<feature type="transmembrane region" description="Helical" evidence="3">
    <location>
        <begin position="193"/>
        <end position="211"/>
    </location>
</feature>
<dbReference type="Pfam" id="PF01066">
    <property type="entry name" value="CDP-OH_P_transf"/>
    <property type="match status" value="1"/>
</dbReference>
<evidence type="ECO:0000256" key="3">
    <source>
        <dbReference type="SAM" id="Phobius"/>
    </source>
</evidence>
<organism evidence="4 5">
    <name type="scientific">Actinophytocola glycyrrhizae</name>
    <dbReference type="NCBI Taxonomy" id="2044873"/>
    <lineage>
        <taxon>Bacteria</taxon>
        <taxon>Bacillati</taxon>
        <taxon>Actinomycetota</taxon>
        <taxon>Actinomycetes</taxon>
        <taxon>Pseudonocardiales</taxon>
        <taxon>Pseudonocardiaceae</taxon>
    </lineage>
</organism>
<name>A0ABV9RUN5_9PSEU</name>
<dbReference type="PROSITE" id="PS00379">
    <property type="entry name" value="CDP_ALCOHOL_P_TRANSF"/>
    <property type="match status" value="1"/>
</dbReference>
<dbReference type="InterPro" id="IPR043130">
    <property type="entry name" value="CDP-OH_PTrfase_TM_dom"/>
</dbReference>
<dbReference type="InterPro" id="IPR017850">
    <property type="entry name" value="Alkaline_phosphatase_core_sf"/>
</dbReference>
<feature type="transmembrane region" description="Helical" evidence="3">
    <location>
        <begin position="126"/>
        <end position="153"/>
    </location>
</feature>
<reference evidence="5" key="1">
    <citation type="journal article" date="2019" name="Int. J. Syst. Evol. Microbiol.">
        <title>The Global Catalogue of Microorganisms (GCM) 10K type strain sequencing project: providing services to taxonomists for standard genome sequencing and annotation.</title>
        <authorList>
            <consortium name="The Broad Institute Genomics Platform"/>
            <consortium name="The Broad Institute Genome Sequencing Center for Infectious Disease"/>
            <person name="Wu L."/>
            <person name="Ma J."/>
        </authorList>
    </citation>
    <scope>NUCLEOTIDE SEQUENCE [LARGE SCALE GENOMIC DNA]</scope>
    <source>
        <strain evidence="5">ZS-22-S1</strain>
    </source>
</reference>
<gene>
    <name evidence="4" type="ORF">ACFPCV_02530</name>
</gene>
<feature type="transmembrane region" description="Helical" evidence="3">
    <location>
        <begin position="242"/>
        <end position="261"/>
    </location>
</feature>
<evidence type="ECO:0000256" key="1">
    <source>
        <dbReference type="ARBA" id="ARBA00022679"/>
    </source>
</evidence>
<dbReference type="InterPro" id="IPR000462">
    <property type="entry name" value="CDP-OH_P_trans"/>
</dbReference>
<keyword evidence="1 2" id="KW-0808">Transferase</keyword>
<evidence type="ECO:0000256" key="2">
    <source>
        <dbReference type="RuleBase" id="RU003750"/>
    </source>
</evidence>
<feature type="transmembrane region" description="Helical" evidence="3">
    <location>
        <begin position="345"/>
        <end position="371"/>
    </location>
</feature>
<dbReference type="SUPFAM" id="SSF53649">
    <property type="entry name" value="Alkaline phosphatase-like"/>
    <property type="match status" value="1"/>
</dbReference>
<feature type="transmembrane region" description="Helical" evidence="3">
    <location>
        <begin position="293"/>
        <end position="311"/>
    </location>
</feature>
<sequence length="765" mass="81545">MPLTIALVALVALLAALTGVAGLAPPGWLAGLAFAVAGWAVLAEALPRYGIHRFGPADHVTLTRSVLVGGVVALVADTSHPRGSVWPLVVIASVALAMDAVDGKVARRTGTASEFGARFDMEVDAFLILVLSAFAATRLGWWVLAIGAMRYVFVAAARLWPWLRAPLPVRMSSKAVAAAQGIVLTLTTVLPHTAALVLVAVALAALTWSFAHDVRWLHRHRDTAPAAAQAHGGDESPRRRRVLTAVACLLVLFALLAPSELGALTPAAFARIPVEGLVVAALVLVLPPRSRRVAAAMVGVALGVLTIMKVIDMGFHETLARPFHPVYDWTFFGPAVDFLNDSVGWFGAAGAVVAAVALAGGLIVGTTLSVLRLTRLAVGRRTTATRGVAMLGVVWVSLAVLGQPVAANSAANEVFDDLRQVRADLLDPDVFEQQVADDPFRHTAGSRLVPGLRGKDVLVTFVESYGRVAVEDPAVAPGVDAVLDRGTDQLRAAGFEARSGFMTSSTFGGGSWLAHASLQSGLWVDSQPRYDTLTGGDRLTLSGAFKRAGWRTVGVSPSITRDWPEAKFFGYDKAYVMNNVGYEGPNFSYAKVPDQYSMAALQRTELAPADRAPVMAEIDLVSSHIPWTHLPRMVDWDVVGDGSVYKPMPAQGKTHAEVWSDTGKVREAFGQSIQYSLNTLISFLTTYGTDRTVLVFLGDHQPSPVVSGDDASHDVPITIVAKDPEVLEAVAGWGWEPGLNPSPGAPLWRMDQFRDRFLTTFGSRP</sequence>
<dbReference type="Proteomes" id="UP001595859">
    <property type="component" value="Unassembled WGS sequence"/>
</dbReference>
<dbReference type="RefSeq" id="WP_378054009.1">
    <property type="nucleotide sequence ID" value="NZ_JBHSIS010000002.1"/>
</dbReference>